<feature type="non-terminal residue" evidence="1">
    <location>
        <position position="1"/>
    </location>
</feature>
<proteinExistence type="predicted"/>
<dbReference type="EMBL" id="JASCZI010273578">
    <property type="protein sequence ID" value="MED6225050.1"/>
    <property type="molecule type" value="Genomic_DNA"/>
</dbReference>
<dbReference type="Proteomes" id="UP001341840">
    <property type="component" value="Unassembled WGS sequence"/>
</dbReference>
<keyword evidence="2" id="KW-1185">Reference proteome</keyword>
<protein>
    <submittedName>
        <fullName evidence="1">Uncharacterized protein</fullName>
    </submittedName>
</protein>
<evidence type="ECO:0000313" key="1">
    <source>
        <dbReference type="EMBL" id="MED6225050.1"/>
    </source>
</evidence>
<organism evidence="1 2">
    <name type="scientific">Stylosanthes scabra</name>
    <dbReference type="NCBI Taxonomy" id="79078"/>
    <lineage>
        <taxon>Eukaryota</taxon>
        <taxon>Viridiplantae</taxon>
        <taxon>Streptophyta</taxon>
        <taxon>Embryophyta</taxon>
        <taxon>Tracheophyta</taxon>
        <taxon>Spermatophyta</taxon>
        <taxon>Magnoliopsida</taxon>
        <taxon>eudicotyledons</taxon>
        <taxon>Gunneridae</taxon>
        <taxon>Pentapetalae</taxon>
        <taxon>rosids</taxon>
        <taxon>fabids</taxon>
        <taxon>Fabales</taxon>
        <taxon>Fabaceae</taxon>
        <taxon>Papilionoideae</taxon>
        <taxon>50 kb inversion clade</taxon>
        <taxon>dalbergioids sensu lato</taxon>
        <taxon>Dalbergieae</taxon>
        <taxon>Pterocarpus clade</taxon>
        <taxon>Stylosanthes</taxon>
    </lineage>
</organism>
<evidence type="ECO:0000313" key="2">
    <source>
        <dbReference type="Proteomes" id="UP001341840"/>
    </source>
</evidence>
<comment type="caution">
    <text evidence="1">The sequence shown here is derived from an EMBL/GenBank/DDBJ whole genome shotgun (WGS) entry which is preliminary data.</text>
</comment>
<name>A0ABU6ZSS8_9FABA</name>
<accession>A0ABU6ZSS8</accession>
<reference evidence="1 2" key="1">
    <citation type="journal article" date="2023" name="Plants (Basel)">
        <title>Bridging the Gap: Combining Genomics and Transcriptomics Approaches to Understand Stylosanthes scabra, an Orphan Legume from the Brazilian Caatinga.</title>
        <authorList>
            <person name="Ferreira-Neto J.R.C."/>
            <person name="da Silva M.D."/>
            <person name="Binneck E."/>
            <person name="de Melo N.F."/>
            <person name="da Silva R.H."/>
            <person name="de Melo A.L.T.M."/>
            <person name="Pandolfi V."/>
            <person name="Bustamante F.O."/>
            <person name="Brasileiro-Vidal A.C."/>
            <person name="Benko-Iseppon A.M."/>
        </authorList>
    </citation>
    <scope>NUCLEOTIDE SEQUENCE [LARGE SCALE GENOMIC DNA]</scope>
    <source>
        <tissue evidence="1">Leaves</tissue>
    </source>
</reference>
<sequence>DPRSCLWVNRVETVRGTWFCVYGCNWASGKLIRGTELKVMGSFTEGVVGAPEGPPERTLQRSTLAKHLRLLGSLDERDPMWSSPFELHCLIRV</sequence>
<gene>
    <name evidence="1" type="ORF">PIB30_090080</name>
</gene>